<dbReference type="Proteomes" id="UP000325440">
    <property type="component" value="Unassembled WGS sequence"/>
</dbReference>
<dbReference type="GO" id="GO:0006006">
    <property type="term" value="P:glucose metabolic process"/>
    <property type="evidence" value="ECO:0007669"/>
    <property type="project" value="TreeGrafter"/>
</dbReference>
<evidence type="ECO:0000256" key="11">
    <source>
        <dbReference type="ARBA" id="ARBA00048160"/>
    </source>
</evidence>
<comment type="similarity">
    <text evidence="3 14">Belongs to the hexokinase family.</text>
</comment>
<dbReference type="InterPro" id="IPR022672">
    <property type="entry name" value="Hexokinase_N"/>
</dbReference>
<name>A0A5E4MJQ3_9HEMI</name>
<comment type="catalytic activity">
    <reaction evidence="9">
        <text>a D-hexose + ATP = a D-hexose 6-phosphate + ADP + H(+)</text>
        <dbReference type="Rhea" id="RHEA:22740"/>
        <dbReference type="ChEBI" id="CHEBI:4194"/>
        <dbReference type="ChEBI" id="CHEBI:15378"/>
        <dbReference type="ChEBI" id="CHEBI:30616"/>
        <dbReference type="ChEBI" id="CHEBI:229467"/>
        <dbReference type="ChEBI" id="CHEBI:456216"/>
        <dbReference type="EC" id="2.7.1.1"/>
    </reaction>
    <physiologicalReaction direction="left-to-right" evidence="9">
        <dbReference type="Rhea" id="RHEA:22741"/>
    </physiologicalReaction>
</comment>
<dbReference type="PROSITE" id="PS00378">
    <property type="entry name" value="HEXOKINASE_1"/>
    <property type="match status" value="1"/>
</dbReference>
<keyword evidence="4 14" id="KW-0808">Transferase</keyword>
<reference evidence="17 18" key="1">
    <citation type="submission" date="2019-08" db="EMBL/GenBank/DDBJ databases">
        <authorList>
            <person name="Alioto T."/>
            <person name="Alioto T."/>
            <person name="Gomez Garrido J."/>
        </authorList>
    </citation>
    <scope>NUCLEOTIDE SEQUENCE [LARGE SCALE GENOMIC DNA]</scope>
</reference>
<evidence type="ECO:0000256" key="12">
    <source>
        <dbReference type="ARBA" id="ARBA00050361"/>
    </source>
</evidence>
<organism evidence="17 18">
    <name type="scientific">Cinara cedri</name>
    <dbReference type="NCBI Taxonomy" id="506608"/>
    <lineage>
        <taxon>Eukaryota</taxon>
        <taxon>Metazoa</taxon>
        <taxon>Ecdysozoa</taxon>
        <taxon>Arthropoda</taxon>
        <taxon>Hexapoda</taxon>
        <taxon>Insecta</taxon>
        <taxon>Pterygota</taxon>
        <taxon>Neoptera</taxon>
        <taxon>Paraneoptera</taxon>
        <taxon>Hemiptera</taxon>
        <taxon>Sternorrhyncha</taxon>
        <taxon>Aphidomorpha</taxon>
        <taxon>Aphidoidea</taxon>
        <taxon>Aphididae</taxon>
        <taxon>Lachninae</taxon>
        <taxon>Cinara</taxon>
    </lineage>
</organism>
<dbReference type="AlphaFoldDB" id="A0A5E4MJQ3"/>
<evidence type="ECO:0000313" key="18">
    <source>
        <dbReference type="Proteomes" id="UP000325440"/>
    </source>
</evidence>
<keyword evidence="18" id="KW-1185">Reference proteome</keyword>
<dbReference type="Pfam" id="PF00349">
    <property type="entry name" value="Hexokinase_1"/>
    <property type="match status" value="1"/>
</dbReference>
<evidence type="ECO:0000256" key="3">
    <source>
        <dbReference type="ARBA" id="ARBA00009225"/>
    </source>
</evidence>
<dbReference type="EC" id="2.7.1.-" evidence="14"/>
<dbReference type="GO" id="GO:0008865">
    <property type="term" value="F:fructokinase activity"/>
    <property type="evidence" value="ECO:0007669"/>
    <property type="project" value="TreeGrafter"/>
</dbReference>
<evidence type="ECO:0000256" key="4">
    <source>
        <dbReference type="ARBA" id="ARBA00022679"/>
    </source>
</evidence>
<dbReference type="UniPathway" id="UPA00109">
    <property type="reaction ID" value="UER00180"/>
</dbReference>
<feature type="domain" description="Hexokinase N-terminal" evidence="15">
    <location>
        <begin position="2"/>
        <end position="188"/>
    </location>
</feature>
<dbReference type="PANTHER" id="PTHR19443">
    <property type="entry name" value="HEXOKINASE"/>
    <property type="match status" value="1"/>
</dbReference>
<evidence type="ECO:0000256" key="8">
    <source>
        <dbReference type="ARBA" id="ARBA00023152"/>
    </source>
</evidence>
<accession>A0A5E4MJQ3</accession>
<keyword evidence="6 14" id="KW-0418">Kinase</keyword>
<keyword evidence="8 14" id="KW-0324">Glycolysis</keyword>
<evidence type="ECO:0000313" key="17">
    <source>
        <dbReference type="EMBL" id="VVC29592.1"/>
    </source>
</evidence>
<dbReference type="InterPro" id="IPR019807">
    <property type="entry name" value="Hexokinase_BS"/>
</dbReference>
<dbReference type="GO" id="GO:0006096">
    <property type="term" value="P:glycolytic process"/>
    <property type="evidence" value="ECO:0007669"/>
    <property type="project" value="UniProtKB-UniPathway"/>
</dbReference>
<keyword evidence="5 14" id="KW-0547">Nucleotide-binding</keyword>
<evidence type="ECO:0000259" key="16">
    <source>
        <dbReference type="Pfam" id="PF03727"/>
    </source>
</evidence>
<evidence type="ECO:0000256" key="6">
    <source>
        <dbReference type="ARBA" id="ARBA00022777"/>
    </source>
</evidence>
<dbReference type="InterPro" id="IPR043129">
    <property type="entry name" value="ATPase_NBD"/>
</dbReference>
<comment type="catalytic activity">
    <reaction evidence="11">
        <text>D-glucose + ATP = D-glucose 6-phosphate + ADP + H(+)</text>
        <dbReference type="Rhea" id="RHEA:17825"/>
        <dbReference type="ChEBI" id="CHEBI:4167"/>
        <dbReference type="ChEBI" id="CHEBI:15378"/>
        <dbReference type="ChEBI" id="CHEBI:30616"/>
        <dbReference type="ChEBI" id="CHEBI:61548"/>
        <dbReference type="ChEBI" id="CHEBI:456216"/>
        <dbReference type="EC" id="2.7.1.1"/>
    </reaction>
    <physiologicalReaction direction="left-to-right" evidence="11">
        <dbReference type="Rhea" id="RHEA:17826"/>
    </physiologicalReaction>
</comment>
<dbReference type="Pfam" id="PF03727">
    <property type="entry name" value="Hexokinase_2"/>
    <property type="match status" value="1"/>
</dbReference>
<dbReference type="CDD" id="cd24019">
    <property type="entry name" value="ASKHA_NBD_HK_meta"/>
    <property type="match status" value="1"/>
</dbReference>
<dbReference type="GO" id="GO:0005536">
    <property type="term" value="F:D-glucose binding"/>
    <property type="evidence" value="ECO:0007669"/>
    <property type="project" value="InterPro"/>
</dbReference>
<evidence type="ECO:0000256" key="14">
    <source>
        <dbReference type="RuleBase" id="RU362007"/>
    </source>
</evidence>
<dbReference type="PRINTS" id="PR00475">
    <property type="entry name" value="HEXOKINASE"/>
</dbReference>
<evidence type="ECO:0000256" key="13">
    <source>
        <dbReference type="ARBA" id="ARBA00059457"/>
    </source>
</evidence>
<evidence type="ECO:0000256" key="1">
    <source>
        <dbReference type="ARBA" id="ARBA00004888"/>
    </source>
</evidence>
<evidence type="ECO:0000256" key="2">
    <source>
        <dbReference type="ARBA" id="ARBA00005028"/>
    </source>
</evidence>
<comment type="function">
    <text evidence="13">Catalyzes the phosphorylation of various hexoses to hexose 6-phosphate.</text>
</comment>
<dbReference type="GO" id="GO:0005524">
    <property type="term" value="F:ATP binding"/>
    <property type="evidence" value="ECO:0007669"/>
    <property type="project" value="UniProtKB-UniRule"/>
</dbReference>
<feature type="domain" description="Hexokinase C-terminal" evidence="16">
    <location>
        <begin position="194"/>
        <end position="426"/>
    </location>
</feature>
<dbReference type="GO" id="GO:0004340">
    <property type="term" value="F:glucokinase activity"/>
    <property type="evidence" value="ECO:0007669"/>
    <property type="project" value="TreeGrafter"/>
</dbReference>
<evidence type="ECO:0000256" key="5">
    <source>
        <dbReference type="ARBA" id="ARBA00022741"/>
    </source>
</evidence>
<dbReference type="SUPFAM" id="SSF53067">
    <property type="entry name" value="Actin-like ATPase domain"/>
    <property type="match status" value="2"/>
</dbReference>
<dbReference type="GO" id="GO:0019158">
    <property type="term" value="F:mannokinase activity"/>
    <property type="evidence" value="ECO:0007669"/>
    <property type="project" value="RHEA"/>
</dbReference>
<dbReference type="PANTHER" id="PTHR19443:SF16">
    <property type="entry name" value="HEXOKINASE TYPE 1-RELATED"/>
    <property type="match status" value="1"/>
</dbReference>
<comment type="catalytic activity">
    <reaction evidence="12">
        <text>D-mannose + ATP = D-mannose 6-phosphate + ADP + H(+)</text>
        <dbReference type="Rhea" id="RHEA:11028"/>
        <dbReference type="ChEBI" id="CHEBI:4208"/>
        <dbReference type="ChEBI" id="CHEBI:15378"/>
        <dbReference type="ChEBI" id="CHEBI:30616"/>
        <dbReference type="ChEBI" id="CHEBI:58735"/>
        <dbReference type="ChEBI" id="CHEBI:456216"/>
        <dbReference type="EC" id="2.7.1.1"/>
    </reaction>
    <physiologicalReaction direction="left-to-right" evidence="12">
        <dbReference type="Rhea" id="RHEA:11029"/>
    </physiologicalReaction>
</comment>
<protein>
    <recommendedName>
        <fullName evidence="14">Phosphotransferase</fullName>
        <ecNumber evidence="14">2.7.1.-</ecNumber>
    </recommendedName>
</protein>
<sequence length="434" mass="48285">MSNTKLKQFMSQMSFCIDQGLGKETQKKATIKCWQTYVQDMPTGNEEGEFLALDLGGSNFRVLKLELGINKYFKMDQQTYVISKDLMIGSGIQLFDYIAECLNNFVNSQGIKSTSYLPLGFTFSFPISQLSINSGKLVRWTKGFTCDGVVDEDVVKLLNKSIKKSKDLNVTICSLLNDTVGTLMSCAWLNSKTKIGLIVGTGCNCCYVEKVKNIKSYNGSSTKEEMIINLEWGAFGDNDELSDFLTKYDKIVDRNSEHPSQQIFEKMVSGKYLGELLRLILLDMIKGKLIFDGMIPKILNTPQSLTTNVISLIESDPPGTFTNSRKFLREIGVNNSTDSDCMNLRYAAECISKRSAHLVAAGLTVLLNKMNTKDVTIGVDGSVYRYHPFYHQLLVDKINELVNIGIKFDIILSEDGSGRGAAILASAVCKKSKE</sequence>
<dbReference type="GO" id="GO:0005829">
    <property type="term" value="C:cytosol"/>
    <property type="evidence" value="ECO:0007669"/>
    <property type="project" value="TreeGrafter"/>
</dbReference>
<dbReference type="InterPro" id="IPR022673">
    <property type="entry name" value="Hexokinase_C"/>
</dbReference>
<dbReference type="EMBL" id="CABPRJ010000495">
    <property type="protein sequence ID" value="VVC29592.1"/>
    <property type="molecule type" value="Genomic_DNA"/>
</dbReference>
<dbReference type="FunFam" id="3.30.420.40:FF:000095">
    <property type="entry name" value="Phosphotransferase"/>
    <property type="match status" value="1"/>
</dbReference>
<evidence type="ECO:0000256" key="7">
    <source>
        <dbReference type="ARBA" id="ARBA00022840"/>
    </source>
</evidence>
<evidence type="ECO:0000256" key="9">
    <source>
        <dbReference type="ARBA" id="ARBA00044613"/>
    </source>
</evidence>
<proteinExistence type="inferred from homology"/>
<evidence type="ECO:0000259" key="15">
    <source>
        <dbReference type="Pfam" id="PF00349"/>
    </source>
</evidence>
<comment type="pathway">
    <text evidence="1">Carbohydrate degradation; glycolysis; D-glyceraldehyde 3-phosphate and glycerone phosphate from D-glucose: step 1/4.</text>
</comment>
<keyword evidence="7 14" id="KW-0067">ATP-binding</keyword>
<dbReference type="PROSITE" id="PS51748">
    <property type="entry name" value="HEXOKINASE_2"/>
    <property type="match status" value="1"/>
</dbReference>
<dbReference type="OrthoDB" id="419537at2759"/>
<dbReference type="Gene3D" id="3.30.420.40">
    <property type="match status" value="1"/>
</dbReference>
<comment type="catalytic activity">
    <reaction evidence="10">
        <text>D-fructose + ATP = D-fructose 6-phosphate + ADP + H(+)</text>
        <dbReference type="Rhea" id="RHEA:16125"/>
        <dbReference type="ChEBI" id="CHEBI:15378"/>
        <dbReference type="ChEBI" id="CHEBI:30616"/>
        <dbReference type="ChEBI" id="CHEBI:37721"/>
        <dbReference type="ChEBI" id="CHEBI:61527"/>
        <dbReference type="ChEBI" id="CHEBI:456216"/>
        <dbReference type="EC" id="2.7.1.1"/>
    </reaction>
    <physiologicalReaction direction="left-to-right" evidence="10">
        <dbReference type="Rhea" id="RHEA:16126"/>
    </physiologicalReaction>
</comment>
<dbReference type="GO" id="GO:0001678">
    <property type="term" value="P:intracellular glucose homeostasis"/>
    <property type="evidence" value="ECO:0007669"/>
    <property type="project" value="InterPro"/>
</dbReference>
<evidence type="ECO:0000256" key="10">
    <source>
        <dbReference type="ARBA" id="ARBA00047905"/>
    </source>
</evidence>
<gene>
    <name evidence="17" type="ORF">CINCED_3A013968</name>
</gene>
<dbReference type="InterPro" id="IPR001312">
    <property type="entry name" value="Hexokinase"/>
</dbReference>
<dbReference type="GO" id="GO:0005739">
    <property type="term" value="C:mitochondrion"/>
    <property type="evidence" value="ECO:0007669"/>
    <property type="project" value="TreeGrafter"/>
</dbReference>
<dbReference type="UniPathway" id="UPA00242"/>
<dbReference type="Gene3D" id="3.40.367.20">
    <property type="match status" value="1"/>
</dbReference>
<dbReference type="FunFam" id="3.40.367.20:FF:000005">
    <property type="entry name" value="Phosphotransferase"/>
    <property type="match status" value="1"/>
</dbReference>
<comment type="pathway">
    <text evidence="2">Carbohydrate metabolism; hexose metabolism.</text>
</comment>